<feature type="signal peptide" evidence="1">
    <location>
        <begin position="1"/>
        <end position="23"/>
    </location>
</feature>
<reference evidence="2" key="1">
    <citation type="submission" date="2020-06" db="EMBL/GenBank/DDBJ databases">
        <title>WGS assembly of Ceratodon purpureus strain R40.</title>
        <authorList>
            <person name="Carey S.B."/>
            <person name="Jenkins J."/>
            <person name="Shu S."/>
            <person name="Lovell J.T."/>
            <person name="Sreedasyam A."/>
            <person name="Maumus F."/>
            <person name="Tiley G.P."/>
            <person name="Fernandez-Pozo N."/>
            <person name="Barry K."/>
            <person name="Chen C."/>
            <person name="Wang M."/>
            <person name="Lipzen A."/>
            <person name="Daum C."/>
            <person name="Saski C.A."/>
            <person name="Payton A.C."/>
            <person name="Mcbreen J.C."/>
            <person name="Conrad R.E."/>
            <person name="Kollar L.M."/>
            <person name="Olsson S."/>
            <person name="Huttunen S."/>
            <person name="Landis J.B."/>
            <person name="Wickett N.J."/>
            <person name="Johnson M.G."/>
            <person name="Rensing S.A."/>
            <person name="Grimwood J."/>
            <person name="Schmutz J."/>
            <person name="Mcdaniel S.F."/>
        </authorList>
    </citation>
    <scope>NUCLEOTIDE SEQUENCE</scope>
    <source>
        <strain evidence="2">R40</strain>
    </source>
</reference>
<proteinExistence type="predicted"/>
<keyword evidence="1" id="KW-0732">Signal</keyword>
<feature type="chain" id="PRO_5035770599" description="Secreted protein" evidence="1">
    <location>
        <begin position="24"/>
        <end position="68"/>
    </location>
</feature>
<evidence type="ECO:0008006" key="4">
    <source>
        <dbReference type="Google" id="ProtNLM"/>
    </source>
</evidence>
<dbReference type="AlphaFoldDB" id="A0A8T0IKV5"/>
<comment type="caution">
    <text evidence="2">The sequence shown here is derived from an EMBL/GenBank/DDBJ whole genome shotgun (WGS) entry which is preliminary data.</text>
</comment>
<evidence type="ECO:0000313" key="3">
    <source>
        <dbReference type="Proteomes" id="UP000822688"/>
    </source>
</evidence>
<evidence type="ECO:0000313" key="2">
    <source>
        <dbReference type="EMBL" id="KAG0583872.1"/>
    </source>
</evidence>
<accession>A0A8T0IKV5</accession>
<protein>
    <recommendedName>
        <fullName evidence="4">Secreted protein</fullName>
    </recommendedName>
</protein>
<dbReference type="EMBL" id="CM026423">
    <property type="protein sequence ID" value="KAG0583872.1"/>
    <property type="molecule type" value="Genomic_DNA"/>
</dbReference>
<keyword evidence="3" id="KW-1185">Reference proteome</keyword>
<evidence type="ECO:0000256" key="1">
    <source>
        <dbReference type="SAM" id="SignalP"/>
    </source>
</evidence>
<gene>
    <name evidence="2" type="ORF">KC19_3G168000</name>
</gene>
<sequence>MKVSKNGISCACYLLFVVQSITCFVVNFAEIPSDQNHPNRDKPVVRAKRRAELTCHKSGATVPTGYPC</sequence>
<name>A0A8T0IKV5_CERPU</name>
<dbReference type="Proteomes" id="UP000822688">
    <property type="component" value="Chromosome 3"/>
</dbReference>
<organism evidence="2 3">
    <name type="scientific">Ceratodon purpureus</name>
    <name type="common">Fire moss</name>
    <name type="synonym">Dicranum purpureum</name>
    <dbReference type="NCBI Taxonomy" id="3225"/>
    <lineage>
        <taxon>Eukaryota</taxon>
        <taxon>Viridiplantae</taxon>
        <taxon>Streptophyta</taxon>
        <taxon>Embryophyta</taxon>
        <taxon>Bryophyta</taxon>
        <taxon>Bryophytina</taxon>
        <taxon>Bryopsida</taxon>
        <taxon>Dicranidae</taxon>
        <taxon>Pseudoditrichales</taxon>
        <taxon>Ditrichaceae</taxon>
        <taxon>Ceratodon</taxon>
    </lineage>
</organism>